<gene>
    <name evidence="2" type="ORF">LNKW23_40300</name>
</gene>
<dbReference type="InterPro" id="IPR027417">
    <property type="entry name" value="P-loop_NTPase"/>
</dbReference>
<dbReference type="Pfam" id="PF07475">
    <property type="entry name" value="Hpr_kinase_C"/>
    <property type="match status" value="1"/>
</dbReference>
<dbReference type="Gene3D" id="3.40.50.300">
    <property type="entry name" value="P-loop containing nucleotide triphosphate hydrolases"/>
    <property type="match status" value="1"/>
</dbReference>
<accession>A0ABQ6LNL7</accession>
<organism evidence="2 3">
    <name type="scientific">Paralimibaculum aggregatum</name>
    <dbReference type="NCBI Taxonomy" id="3036245"/>
    <lineage>
        <taxon>Bacteria</taxon>
        <taxon>Pseudomonadati</taxon>
        <taxon>Pseudomonadota</taxon>
        <taxon>Alphaproteobacteria</taxon>
        <taxon>Rhodobacterales</taxon>
        <taxon>Paracoccaceae</taxon>
        <taxon>Paralimibaculum</taxon>
    </lineage>
</organism>
<proteinExistence type="predicted"/>
<name>A0ABQ6LNL7_9RHOB</name>
<dbReference type="InterPro" id="IPR011104">
    <property type="entry name" value="Hpr_kin/Pase_C"/>
</dbReference>
<feature type="domain" description="HPr kinase/phosphorylase C-terminal" evidence="1">
    <location>
        <begin position="20"/>
        <end position="94"/>
    </location>
</feature>
<comment type="caution">
    <text evidence="2">The sequence shown here is derived from an EMBL/GenBank/DDBJ whole genome shotgun (WGS) entry which is preliminary data.</text>
</comment>
<keyword evidence="3" id="KW-1185">Reference proteome</keyword>
<dbReference type="SUPFAM" id="SSF53795">
    <property type="entry name" value="PEP carboxykinase-like"/>
    <property type="match status" value="1"/>
</dbReference>
<protein>
    <recommendedName>
        <fullName evidence="1">HPr kinase/phosphorylase C-terminal domain-containing protein</fullName>
    </recommendedName>
</protein>
<evidence type="ECO:0000259" key="1">
    <source>
        <dbReference type="Pfam" id="PF07475"/>
    </source>
</evidence>
<dbReference type="Proteomes" id="UP001239909">
    <property type="component" value="Unassembled WGS sequence"/>
</dbReference>
<dbReference type="RefSeq" id="WP_285673936.1">
    <property type="nucleotide sequence ID" value="NZ_BSYI01000043.1"/>
</dbReference>
<reference evidence="2 3" key="1">
    <citation type="submission" date="2023-04" db="EMBL/GenBank/DDBJ databases">
        <title>Marinoamorphus aggregata gen. nov., sp. Nov., isolate from tissue of brittle star Ophioplocus japonicus.</title>
        <authorList>
            <person name="Kawano K."/>
            <person name="Sawayama S."/>
            <person name="Nakagawa S."/>
        </authorList>
    </citation>
    <scope>NUCLEOTIDE SEQUENCE [LARGE SCALE GENOMIC DNA]</scope>
    <source>
        <strain evidence="2 3">NKW23</strain>
    </source>
</reference>
<evidence type="ECO:0000313" key="3">
    <source>
        <dbReference type="Proteomes" id="UP001239909"/>
    </source>
</evidence>
<sequence length="163" mass="17076">MSGAEEFKPRIAERAGPDSITLHGSAVALNDRGMLITGDPGSGKSQLAAELLALGAGLVADDWVIVERGRAVGLVMSAPGPIQGLLELRGIGLVRLPFTDQAPLTCIVDLNRETTERLPRPDKRGLLGITCPVIFGKGRPGLAPALMAMLRAGGLLDPEFFSL</sequence>
<evidence type="ECO:0000313" key="2">
    <source>
        <dbReference type="EMBL" id="GMG84814.1"/>
    </source>
</evidence>
<dbReference type="EMBL" id="BSYI01000043">
    <property type="protein sequence ID" value="GMG84814.1"/>
    <property type="molecule type" value="Genomic_DNA"/>
</dbReference>